<proteinExistence type="predicted"/>
<name>A0ABN3FUW7_9PSEU</name>
<sequence>MTTLSTYLMFQDGKAEEAMNLYIDVFGGEVESVSRWGSDGPGAEGTAQLAVFTLQGSRFMCFNSPPMHDFDFTPSTSTFVDFDDETELDRAYQVLSEDGAQLMPLDDYGFSKKFGWVNDRFGVSWQLNLPHS</sequence>
<dbReference type="Gene3D" id="3.30.720.100">
    <property type="match status" value="1"/>
</dbReference>
<dbReference type="Pfam" id="PF06983">
    <property type="entry name" value="3-dmu-9_3-mt"/>
    <property type="match status" value="1"/>
</dbReference>
<evidence type="ECO:0000313" key="2">
    <source>
        <dbReference type="EMBL" id="GAA2338120.1"/>
    </source>
</evidence>
<dbReference type="EMBL" id="BAAARA010000003">
    <property type="protein sequence ID" value="GAA2338120.1"/>
    <property type="molecule type" value="Genomic_DNA"/>
</dbReference>
<feature type="domain" description="PhnB-like" evidence="1">
    <location>
        <begin position="4"/>
        <end position="127"/>
    </location>
</feature>
<dbReference type="RefSeq" id="WP_344127655.1">
    <property type="nucleotide sequence ID" value="NZ_BAAARA010000003.1"/>
</dbReference>
<dbReference type="Gene3D" id="3.30.720.110">
    <property type="match status" value="1"/>
</dbReference>
<dbReference type="InterPro" id="IPR009725">
    <property type="entry name" value="3_dmu_93_MTrfase"/>
</dbReference>
<evidence type="ECO:0000259" key="1">
    <source>
        <dbReference type="Pfam" id="PF06983"/>
    </source>
</evidence>
<dbReference type="PANTHER" id="PTHR33990:SF4">
    <property type="entry name" value="PHNB-LIKE DOMAIN-CONTAINING PROTEIN"/>
    <property type="match status" value="1"/>
</dbReference>
<gene>
    <name evidence="2" type="ORF">GCM10009854_12900</name>
</gene>
<comment type="caution">
    <text evidence="2">The sequence shown here is derived from an EMBL/GenBank/DDBJ whole genome shotgun (WGS) entry which is preliminary data.</text>
</comment>
<dbReference type="PANTHER" id="PTHR33990">
    <property type="entry name" value="PROTEIN YJDN-RELATED"/>
    <property type="match status" value="1"/>
</dbReference>
<keyword evidence="3" id="KW-1185">Reference proteome</keyword>
<dbReference type="InterPro" id="IPR029068">
    <property type="entry name" value="Glyas_Bleomycin-R_OHBP_Dase"/>
</dbReference>
<organism evidence="2 3">
    <name type="scientific">Saccharopolyspora halophila</name>
    <dbReference type="NCBI Taxonomy" id="405551"/>
    <lineage>
        <taxon>Bacteria</taxon>
        <taxon>Bacillati</taxon>
        <taxon>Actinomycetota</taxon>
        <taxon>Actinomycetes</taxon>
        <taxon>Pseudonocardiales</taxon>
        <taxon>Pseudonocardiaceae</taxon>
        <taxon>Saccharopolyspora</taxon>
    </lineage>
</organism>
<dbReference type="PIRSF" id="PIRSF021700">
    <property type="entry name" value="3_dmu_93_MTrfase"/>
    <property type="match status" value="1"/>
</dbReference>
<protein>
    <submittedName>
        <fullName evidence="2">VOC family protein</fullName>
    </submittedName>
</protein>
<dbReference type="InterPro" id="IPR028973">
    <property type="entry name" value="PhnB-like"/>
</dbReference>
<dbReference type="SUPFAM" id="SSF54593">
    <property type="entry name" value="Glyoxalase/Bleomycin resistance protein/Dihydroxybiphenyl dioxygenase"/>
    <property type="match status" value="1"/>
</dbReference>
<accession>A0ABN3FUW7</accession>
<evidence type="ECO:0000313" key="3">
    <source>
        <dbReference type="Proteomes" id="UP001501218"/>
    </source>
</evidence>
<dbReference type="Proteomes" id="UP001501218">
    <property type="component" value="Unassembled WGS sequence"/>
</dbReference>
<dbReference type="CDD" id="cd06588">
    <property type="entry name" value="PhnB_like"/>
    <property type="match status" value="1"/>
</dbReference>
<reference evidence="2 3" key="1">
    <citation type="journal article" date="2019" name="Int. J. Syst. Evol. Microbiol.">
        <title>The Global Catalogue of Microorganisms (GCM) 10K type strain sequencing project: providing services to taxonomists for standard genome sequencing and annotation.</title>
        <authorList>
            <consortium name="The Broad Institute Genomics Platform"/>
            <consortium name="The Broad Institute Genome Sequencing Center for Infectious Disease"/>
            <person name="Wu L."/>
            <person name="Ma J."/>
        </authorList>
    </citation>
    <scope>NUCLEOTIDE SEQUENCE [LARGE SCALE GENOMIC DNA]</scope>
    <source>
        <strain evidence="2 3">JCM 16221</strain>
    </source>
</reference>